<feature type="transmembrane region" description="Helical" evidence="1">
    <location>
        <begin position="143"/>
        <end position="162"/>
    </location>
</feature>
<keyword evidence="1" id="KW-1133">Transmembrane helix</keyword>
<protein>
    <submittedName>
        <fullName evidence="2">Uncharacterized protein</fullName>
    </submittedName>
</protein>
<accession>A0A319ANV2</accession>
<keyword evidence="3" id="KW-1185">Reference proteome</keyword>
<dbReference type="OrthoDB" id="4481778at2759"/>
<keyword evidence="1" id="KW-0472">Membrane</keyword>
<dbReference type="EMBL" id="KZ821222">
    <property type="protein sequence ID" value="PYH48172.1"/>
    <property type="molecule type" value="Genomic_DNA"/>
</dbReference>
<evidence type="ECO:0000313" key="3">
    <source>
        <dbReference type="Proteomes" id="UP000248349"/>
    </source>
</evidence>
<name>A0A319ANV2_9EURO</name>
<dbReference type="GeneID" id="37072068"/>
<evidence type="ECO:0000313" key="2">
    <source>
        <dbReference type="EMBL" id="PYH48172.1"/>
    </source>
</evidence>
<dbReference type="Proteomes" id="UP000248349">
    <property type="component" value="Unassembled WGS sequence"/>
</dbReference>
<gene>
    <name evidence="2" type="ORF">BP01DRAFT_177306</name>
</gene>
<sequence length="166" mass="18311">MRSTFVKMFSRAFSSVPMFSSLFSSSSSPKKGPVRPSEAATPLTSLVQPVTRVLSSVLSFFKPVRSLEGASPRSILVKGDVRKDKPKKKVSWVETNTVLTVDRWLVPGVNVWSDEDLTDPSIHEFDVGCTPQSTPVRSFNPHILGAFALLYLGMSPLLTVFVKSFF</sequence>
<evidence type="ECO:0000256" key="1">
    <source>
        <dbReference type="SAM" id="Phobius"/>
    </source>
</evidence>
<dbReference type="RefSeq" id="XP_025434154.1">
    <property type="nucleotide sequence ID" value="XM_025570840.1"/>
</dbReference>
<proteinExistence type="predicted"/>
<dbReference type="AlphaFoldDB" id="A0A319ANV2"/>
<keyword evidence="1" id="KW-0812">Transmembrane</keyword>
<reference evidence="2 3" key="1">
    <citation type="submission" date="2016-12" db="EMBL/GenBank/DDBJ databases">
        <title>The genomes of Aspergillus section Nigri reveals drivers in fungal speciation.</title>
        <authorList>
            <consortium name="DOE Joint Genome Institute"/>
            <person name="Vesth T.C."/>
            <person name="Nybo J."/>
            <person name="Theobald S."/>
            <person name="Brandl J."/>
            <person name="Frisvad J.C."/>
            <person name="Nielsen K.F."/>
            <person name="Lyhne E.K."/>
            <person name="Kogle M.E."/>
            <person name="Kuo A."/>
            <person name="Riley R."/>
            <person name="Clum A."/>
            <person name="Nolan M."/>
            <person name="Lipzen A."/>
            <person name="Salamov A."/>
            <person name="Henrissat B."/>
            <person name="Wiebenga A."/>
            <person name="De Vries R.P."/>
            <person name="Grigoriev I.V."/>
            <person name="Mortensen U.H."/>
            <person name="Andersen M.R."/>
            <person name="Baker S.E."/>
        </authorList>
    </citation>
    <scope>NUCLEOTIDE SEQUENCE [LARGE SCALE GENOMIC DNA]</scope>
    <source>
        <strain evidence="2 3">JOP 1030-1</strain>
    </source>
</reference>
<organism evidence="2 3">
    <name type="scientific">Aspergillus saccharolyticus JOP 1030-1</name>
    <dbReference type="NCBI Taxonomy" id="1450539"/>
    <lineage>
        <taxon>Eukaryota</taxon>
        <taxon>Fungi</taxon>
        <taxon>Dikarya</taxon>
        <taxon>Ascomycota</taxon>
        <taxon>Pezizomycotina</taxon>
        <taxon>Eurotiomycetes</taxon>
        <taxon>Eurotiomycetidae</taxon>
        <taxon>Eurotiales</taxon>
        <taxon>Aspergillaceae</taxon>
        <taxon>Aspergillus</taxon>
        <taxon>Aspergillus subgen. Circumdati</taxon>
    </lineage>
</organism>